<evidence type="ECO:0000313" key="4">
    <source>
        <dbReference type="Proteomes" id="UP000070121"/>
    </source>
</evidence>
<dbReference type="PANTHER" id="PTHR35394:SF5">
    <property type="entry name" value="DUF3176 DOMAIN-CONTAINING PROTEIN"/>
    <property type="match status" value="1"/>
</dbReference>
<keyword evidence="4" id="KW-1185">Reference proteome</keyword>
<dbReference type="OrthoDB" id="4847410at2759"/>
<dbReference type="STRING" id="1209931.A0A135UHW5"/>
<dbReference type="InterPro" id="IPR021514">
    <property type="entry name" value="DUF3176"/>
</dbReference>
<feature type="compositionally biased region" description="Polar residues" evidence="1">
    <location>
        <begin position="96"/>
        <end position="105"/>
    </location>
</feature>
<gene>
    <name evidence="3" type="ORF">CSAL01_13261</name>
</gene>
<keyword evidence="2" id="KW-0812">Transmembrane</keyword>
<keyword evidence="2" id="KW-1133">Transmembrane helix</keyword>
<protein>
    <submittedName>
        <fullName evidence="3">Uncharacterized protein</fullName>
    </submittedName>
</protein>
<evidence type="ECO:0000256" key="1">
    <source>
        <dbReference type="SAM" id="MobiDB-lite"/>
    </source>
</evidence>
<dbReference type="Proteomes" id="UP000070121">
    <property type="component" value="Unassembled WGS sequence"/>
</dbReference>
<evidence type="ECO:0000313" key="3">
    <source>
        <dbReference type="EMBL" id="KXH59990.1"/>
    </source>
</evidence>
<name>A0A135UHW5_9PEZI</name>
<proteinExistence type="predicted"/>
<feature type="transmembrane region" description="Helical" evidence="2">
    <location>
        <begin position="284"/>
        <end position="305"/>
    </location>
</feature>
<comment type="caution">
    <text evidence="3">The sequence shown here is derived from an EMBL/GenBank/DDBJ whole genome shotgun (WGS) entry which is preliminary data.</text>
</comment>
<dbReference type="PANTHER" id="PTHR35394">
    <property type="entry name" value="DUF3176 DOMAIN-CONTAINING PROTEIN"/>
    <property type="match status" value="1"/>
</dbReference>
<reference evidence="3 4" key="1">
    <citation type="submission" date="2014-02" db="EMBL/GenBank/DDBJ databases">
        <title>The genome sequence of Colletotrichum salicis CBS 607.94.</title>
        <authorList>
            <person name="Baroncelli R."/>
            <person name="Thon M.R."/>
        </authorList>
    </citation>
    <scope>NUCLEOTIDE SEQUENCE [LARGE SCALE GENOMIC DNA]</scope>
    <source>
        <strain evidence="3 4">CBS 607.94</strain>
    </source>
</reference>
<keyword evidence="2" id="KW-0472">Membrane</keyword>
<accession>A0A135UHW5</accession>
<feature type="region of interest" description="Disordered" evidence="1">
    <location>
        <begin position="89"/>
        <end position="124"/>
    </location>
</feature>
<dbReference type="AlphaFoldDB" id="A0A135UHW5"/>
<dbReference type="Pfam" id="PF11374">
    <property type="entry name" value="DUF3176"/>
    <property type="match status" value="1"/>
</dbReference>
<evidence type="ECO:0000256" key="2">
    <source>
        <dbReference type="SAM" id="Phobius"/>
    </source>
</evidence>
<organism evidence="3 4">
    <name type="scientific">Colletotrichum salicis</name>
    <dbReference type="NCBI Taxonomy" id="1209931"/>
    <lineage>
        <taxon>Eukaryota</taxon>
        <taxon>Fungi</taxon>
        <taxon>Dikarya</taxon>
        <taxon>Ascomycota</taxon>
        <taxon>Pezizomycotina</taxon>
        <taxon>Sordariomycetes</taxon>
        <taxon>Hypocreomycetidae</taxon>
        <taxon>Glomerellales</taxon>
        <taxon>Glomerellaceae</taxon>
        <taxon>Colletotrichum</taxon>
        <taxon>Colletotrichum acutatum species complex</taxon>
    </lineage>
</organism>
<dbReference type="EMBL" id="JFFI01001441">
    <property type="protein sequence ID" value="KXH59990.1"/>
    <property type="molecule type" value="Genomic_DNA"/>
</dbReference>
<sequence length="323" mass="34998">MSSYPPVPTTVEFPGAELQDSLSINSRSQLMSDEGTLHSNAASQQYELRNIPSARQSMHAINRKPVPTSSAPWNSPKPGRVHLRNSISGHGYHETTGVNDTPNTHKTTEPETAIGTTDLGVPRQTQGHSYKLRDRHNRKTPGPSIIIILPLRHIANRAEPMTAQVHSRNPLSYTVSGYGRSPPPLSVSPALASITGVLSYEQGRRLDQWGLGKGFFSPTVVVSFLGTLAKSACLLALTEIISQLKWLHFQHKPQKLTDLQLFDNASRGPWGAFQLASRRNRKTVLASFASLLVVVSLAGGSVHPVGLSLASHSYSAESLVAPS</sequence>